<feature type="domain" description="Glycolipid transfer protein" evidence="2">
    <location>
        <begin position="21"/>
        <end position="142"/>
    </location>
</feature>
<dbReference type="GO" id="GO:0005829">
    <property type="term" value="C:cytosol"/>
    <property type="evidence" value="ECO:0007669"/>
    <property type="project" value="TreeGrafter"/>
</dbReference>
<accession>V6LA61</accession>
<dbReference type="EMBL" id="KI546170">
    <property type="protein sequence ID" value="EST41305.1"/>
    <property type="molecule type" value="Genomic_DNA"/>
</dbReference>
<evidence type="ECO:0000313" key="5">
    <source>
        <dbReference type="Proteomes" id="UP000018208"/>
    </source>
</evidence>
<dbReference type="InterPro" id="IPR036497">
    <property type="entry name" value="GLTP_sf"/>
</dbReference>
<dbReference type="Proteomes" id="UP000018208">
    <property type="component" value="Unassembled WGS sequence"/>
</dbReference>
<dbReference type="GO" id="GO:1902388">
    <property type="term" value="F:ceramide 1-phosphate transfer activity"/>
    <property type="evidence" value="ECO:0007669"/>
    <property type="project" value="TreeGrafter"/>
</dbReference>
<evidence type="ECO:0000259" key="2">
    <source>
        <dbReference type="Pfam" id="PF08718"/>
    </source>
</evidence>
<dbReference type="PANTHER" id="PTHR10219">
    <property type="entry name" value="GLYCOLIPID TRANSFER PROTEIN-RELATED"/>
    <property type="match status" value="1"/>
</dbReference>
<evidence type="ECO:0000313" key="3">
    <source>
        <dbReference type="EMBL" id="EST41305.1"/>
    </source>
</evidence>
<dbReference type="VEuPathDB" id="GiardiaDB:SS50377_26445"/>
<evidence type="ECO:0000256" key="1">
    <source>
        <dbReference type="ARBA" id="ARBA00022448"/>
    </source>
</evidence>
<protein>
    <submittedName>
        <fullName evidence="3 4">Glycolipid transfer protein</fullName>
    </submittedName>
</protein>
<sequence length="170" mass="19383">MEEAIINLQSSFILLQNQRLVSQLVQSAQCVQQFLTLLDLKILFPVKIDIQQNIAKVNSSQHLYIDDVLKITSDSSEGTLWLLLTQKFIVEFLLNLASTENVKSSVTDAYTLVLKERHNFFIRSVFTTGFKFIPGLEQLKAKTGLDITMEVKERVSQMKLSIDSFNILVQ</sequence>
<reference evidence="4" key="2">
    <citation type="submission" date="2020-12" db="EMBL/GenBank/DDBJ databases">
        <title>New Spironucleus salmonicida genome in near-complete chromosomes.</title>
        <authorList>
            <person name="Xu F."/>
            <person name="Kurt Z."/>
            <person name="Jimenez-Gonzalez A."/>
            <person name="Astvaldsson A."/>
            <person name="Andersson J.O."/>
            <person name="Svard S.G."/>
        </authorList>
    </citation>
    <scope>NUCLEOTIDE SEQUENCE</scope>
    <source>
        <strain evidence="4">ATCC 50377</strain>
    </source>
</reference>
<dbReference type="Pfam" id="PF08718">
    <property type="entry name" value="GLTP"/>
    <property type="match status" value="1"/>
</dbReference>
<dbReference type="PANTHER" id="PTHR10219:SF25">
    <property type="entry name" value="PLECKSTRIN HOMOLOGY DOMAIN-CONTAINING FAMILY A MEMBER 8"/>
    <property type="match status" value="1"/>
</dbReference>
<dbReference type="Gene3D" id="1.10.3520.10">
    <property type="entry name" value="Glycolipid transfer protein"/>
    <property type="match status" value="1"/>
</dbReference>
<keyword evidence="5" id="KW-1185">Reference proteome</keyword>
<evidence type="ECO:0000313" key="4">
    <source>
        <dbReference type="EMBL" id="KAH0572235.1"/>
    </source>
</evidence>
<dbReference type="GO" id="GO:0016020">
    <property type="term" value="C:membrane"/>
    <property type="evidence" value="ECO:0007669"/>
    <property type="project" value="TreeGrafter"/>
</dbReference>
<dbReference type="InterPro" id="IPR014830">
    <property type="entry name" value="Glycolipid_transfer_prot_dom"/>
</dbReference>
<gene>
    <name evidence="3" type="ORF">SS50377_19017</name>
    <name evidence="4" type="ORF">SS50377_26445</name>
</gene>
<keyword evidence="1" id="KW-0813">Transport</keyword>
<name>V6LA61_9EUKA</name>
<dbReference type="EMBL" id="AUWU02000006">
    <property type="protein sequence ID" value="KAH0572235.1"/>
    <property type="molecule type" value="Genomic_DNA"/>
</dbReference>
<reference evidence="3 4" key="1">
    <citation type="journal article" date="2014" name="PLoS Genet.">
        <title>The Genome of Spironucleus salmonicida Highlights a Fish Pathogen Adapted to Fluctuating Environments.</title>
        <authorList>
            <person name="Xu F."/>
            <person name="Jerlstrom-Hultqvist J."/>
            <person name="Einarsson E."/>
            <person name="Astvaldsson A."/>
            <person name="Svard S.G."/>
            <person name="Andersson J.O."/>
        </authorList>
    </citation>
    <scope>NUCLEOTIDE SEQUENCE</scope>
    <source>
        <strain evidence="4">ATCC 50377</strain>
    </source>
</reference>
<proteinExistence type="predicted"/>
<dbReference type="SUPFAM" id="SSF110004">
    <property type="entry name" value="Glycolipid transfer protein, GLTP"/>
    <property type="match status" value="1"/>
</dbReference>
<dbReference type="AlphaFoldDB" id="V6LA61"/>
<organism evidence="3">
    <name type="scientific">Spironucleus salmonicida</name>
    <dbReference type="NCBI Taxonomy" id="348837"/>
    <lineage>
        <taxon>Eukaryota</taxon>
        <taxon>Metamonada</taxon>
        <taxon>Diplomonadida</taxon>
        <taxon>Hexamitidae</taxon>
        <taxon>Hexamitinae</taxon>
        <taxon>Spironucleus</taxon>
    </lineage>
</organism>
<dbReference type="GO" id="GO:1902387">
    <property type="term" value="F:ceramide 1-phosphate binding"/>
    <property type="evidence" value="ECO:0007669"/>
    <property type="project" value="TreeGrafter"/>
</dbReference>